<reference evidence="5 6" key="1">
    <citation type="submission" date="2021-04" db="EMBL/GenBank/DDBJ databases">
        <authorList>
            <person name="Rakotoarivonina H."/>
        </authorList>
    </citation>
    <scope>NUCLEOTIDE SEQUENCE [LARGE SCALE GENOMIC DNA]</scope>
    <source>
        <strain evidence="5 6">XE</strain>
    </source>
</reference>
<feature type="domain" description="EamA" evidence="4">
    <location>
        <begin position="2"/>
        <end position="131"/>
    </location>
</feature>
<dbReference type="InterPro" id="IPR000620">
    <property type="entry name" value="EamA_dom"/>
</dbReference>
<accession>A0ABM8V8L5</accession>
<protein>
    <recommendedName>
        <fullName evidence="4">EamA domain-containing protein</fullName>
    </recommendedName>
</protein>
<evidence type="ECO:0000256" key="1">
    <source>
        <dbReference type="ARBA" id="ARBA00004127"/>
    </source>
</evidence>
<name>A0ABM8V8L5_THEXY</name>
<dbReference type="SUPFAM" id="SSF103481">
    <property type="entry name" value="Multidrug resistance efflux transporter EmrE"/>
    <property type="match status" value="2"/>
</dbReference>
<organism evidence="5 6">
    <name type="scientific">Thermobacillus xylanilyticus</name>
    <dbReference type="NCBI Taxonomy" id="76633"/>
    <lineage>
        <taxon>Bacteria</taxon>
        <taxon>Bacillati</taxon>
        <taxon>Bacillota</taxon>
        <taxon>Bacilli</taxon>
        <taxon>Bacillales</taxon>
        <taxon>Paenibacillaceae</taxon>
        <taxon>Thermobacillus</taxon>
    </lineage>
</organism>
<feature type="transmembrane region" description="Helical" evidence="3">
    <location>
        <begin position="87"/>
        <end position="108"/>
    </location>
</feature>
<keyword evidence="3" id="KW-0812">Transmembrane</keyword>
<keyword evidence="6" id="KW-1185">Reference proteome</keyword>
<dbReference type="EMBL" id="CAJRAY010000094">
    <property type="protein sequence ID" value="CAG5092435.1"/>
    <property type="molecule type" value="Genomic_DNA"/>
</dbReference>
<feature type="transmembrane region" description="Helical" evidence="3">
    <location>
        <begin position="114"/>
        <end position="134"/>
    </location>
</feature>
<dbReference type="PANTHER" id="PTHR22911:SF137">
    <property type="entry name" value="SOLUTE CARRIER FAMILY 35 MEMBER G2-RELATED"/>
    <property type="match status" value="1"/>
</dbReference>
<sequence length="286" mass="31046">MWLVYAACSAVAFGLRGILYQRLSPLPLDRNVLLSGVFFTGFLISLTLAFLSGQAWEIETAVGIQMGVCSYVANMAMYRGFAAGKPSIVAVLSALPPVVVVLVAWLLWGERLNFGQSSAFLLIVAGVVLIRYARDFTLAHWNSAKWGLVTMLFFGFNDLSSKWSTMLGADLYPVLACMFGTGTVLFLLSRRSGKRHAAEEQPGGAWTERRTFGVGMLVGLTNVVGMILIVMAFETGITGLVSAIVALNVLLILLYTRIVVRERFTPRETAGILLTIGGVITLRLLA</sequence>
<dbReference type="RefSeq" id="WP_213486521.1">
    <property type="nucleotide sequence ID" value="NZ_CAJRAY010000094.1"/>
</dbReference>
<dbReference type="InterPro" id="IPR037185">
    <property type="entry name" value="EmrE-like"/>
</dbReference>
<feature type="transmembrane region" description="Helical" evidence="3">
    <location>
        <begin position="210"/>
        <end position="231"/>
    </location>
</feature>
<keyword evidence="3" id="KW-1133">Transmembrane helix</keyword>
<evidence type="ECO:0000256" key="2">
    <source>
        <dbReference type="ARBA" id="ARBA00007362"/>
    </source>
</evidence>
<evidence type="ECO:0000313" key="6">
    <source>
        <dbReference type="Proteomes" id="UP000681526"/>
    </source>
</evidence>
<dbReference type="Gene3D" id="1.10.3730.20">
    <property type="match status" value="1"/>
</dbReference>
<evidence type="ECO:0000259" key="4">
    <source>
        <dbReference type="Pfam" id="PF00892"/>
    </source>
</evidence>
<evidence type="ECO:0000313" key="5">
    <source>
        <dbReference type="EMBL" id="CAG5092435.1"/>
    </source>
</evidence>
<feature type="domain" description="EamA" evidence="4">
    <location>
        <begin position="146"/>
        <end position="282"/>
    </location>
</feature>
<comment type="caution">
    <text evidence="5">The sequence shown here is derived from an EMBL/GenBank/DDBJ whole genome shotgun (WGS) entry which is preliminary data.</text>
</comment>
<feature type="transmembrane region" description="Helical" evidence="3">
    <location>
        <begin position="171"/>
        <end position="189"/>
    </location>
</feature>
<dbReference type="Pfam" id="PF00892">
    <property type="entry name" value="EamA"/>
    <property type="match status" value="2"/>
</dbReference>
<keyword evidence="3" id="KW-0472">Membrane</keyword>
<dbReference type="Proteomes" id="UP000681526">
    <property type="component" value="Unassembled WGS sequence"/>
</dbReference>
<comment type="subcellular location">
    <subcellularLocation>
        <location evidence="1">Endomembrane system</location>
        <topology evidence="1">Multi-pass membrane protein</topology>
    </subcellularLocation>
</comment>
<gene>
    <name evidence="5" type="primary">txxe 2722</name>
    <name evidence="5" type="ORF">TXXE_18165</name>
</gene>
<feature type="transmembrane region" description="Helical" evidence="3">
    <location>
        <begin position="33"/>
        <end position="51"/>
    </location>
</feature>
<feature type="transmembrane region" description="Helical" evidence="3">
    <location>
        <begin position="237"/>
        <end position="256"/>
    </location>
</feature>
<dbReference type="PANTHER" id="PTHR22911">
    <property type="entry name" value="ACYL-MALONYL CONDENSING ENZYME-RELATED"/>
    <property type="match status" value="1"/>
</dbReference>
<proteinExistence type="inferred from homology"/>
<evidence type="ECO:0000256" key="3">
    <source>
        <dbReference type="SAM" id="Phobius"/>
    </source>
</evidence>
<comment type="similarity">
    <text evidence="2">Belongs to the EamA transporter family.</text>
</comment>